<evidence type="ECO:0000313" key="2">
    <source>
        <dbReference type="Proteomes" id="UP000237105"/>
    </source>
</evidence>
<comment type="caution">
    <text evidence="1">The sequence shown here is derived from an EMBL/GenBank/DDBJ whole genome shotgun (WGS) entry which is preliminary data.</text>
</comment>
<organism evidence="1 2">
    <name type="scientific">Parasponia andersonii</name>
    <name type="common">Sponia andersonii</name>
    <dbReference type="NCBI Taxonomy" id="3476"/>
    <lineage>
        <taxon>Eukaryota</taxon>
        <taxon>Viridiplantae</taxon>
        <taxon>Streptophyta</taxon>
        <taxon>Embryophyta</taxon>
        <taxon>Tracheophyta</taxon>
        <taxon>Spermatophyta</taxon>
        <taxon>Magnoliopsida</taxon>
        <taxon>eudicotyledons</taxon>
        <taxon>Gunneridae</taxon>
        <taxon>Pentapetalae</taxon>
        <taxon>rosids</taxon>
        <taxon>fabids</taxon>
        <taxon>Rosales</taxon>
        <taxon>Cannabaceae</taxon>
        <taxon>Parasponia</taxon>
    </lineage>
</organism>
<accession>A0A2P5A4L2</accession>
<dbReference type="AlphaFoldDB" id="A0A2P5A4L2"/>
<feature type="non-terminal residue" evidence="1">
    <location>
        <position position="109"/>
    </location>
</feature>
<dbReference type="Proteomes" id="UP000237105">
    <property type="component" value="Unassembled WGS sequence"/>
</dbReference>
<dbReference type="EMBL" id="JXTB01001040">
    <property type="protein sequence ID" value="PON31468.1"/>
    <property type="molecule type" value="Genomic_DNA"/>
</dbReference>
<proteinExistence type="predicted"/>
<reference evidence="2" key="1">
    <citation type="submission" date="2016-06" db="EMBL/GenBank/DDBJ databases">
        <title>Parallel loss of symbiosis genes in relatives of nitrogen-fixing non-legume Parasponia.</title>
        <authorList>
            <person name="Van Velzen R."/>
            <person name="Holmer R."/>
            <person name="Bu F."/>
            <person name="Rutten L."/>
            <person name="Van Zeijl A."/>
            <person name="Liu W."/>
            <person name="Santuari L."/>
            <person name="Cao Q."/>
            <person name="Sharma T."/>
            <person name="Shen D."/>
            <person name="Roswanjaya Y."/>
            <person name="Wardhani T."/>
            <person name="Kalhor M.S."/>
            <person name="Jansen J."/>
            <person name="Van den Hoogen J."/>
            <person name="Gungor B."/>
            <person name="Hartog M."/>
            <person name="Hontelez J."/>
            <person name="Verver J."/>
            <person name="Yang W.-C."/>
            <person name="Schijlen E."/>
            <person name="Repin R."/>
            <person name="Schilthuizen M."/>
            <person name="Schranz E."/>
            <person name="Heidstra R."/>
            <person name="Miyata K."/>
            <person name="Fedorova E."/>
            <person name="Kohlen W."/>
            <person name="Bisseling T."/>
            <person name="Smit S."/>
            <person name="Geurts R."/>
        </authorList>
    </citation>
    <scope>NUCLEOTIDE SEQUENCE [LARGE SCALE GENOMIC DNA]</scope>
    <source>
        <strain evidence="2">cv. WU1-14</strain>
    </source>
</reference>
<name>A0A2P5A4L2_PARAD</name>
<protein>
    <submittedName>
        <fullName evidence="1">Uncharacterized protein</fullName>
    </submittedName>
</protein>
<gene>
    <name evidence="1" type="ORF">PanWU01x14_369660</name>
</gene>
<sequence>MPGLGNNQECRLFHASRLIWDAVVKSSRPEFTHTHTHLICPRLFTDNLEKIRQAIGKTVGNCRVRQAIGKSYFDIIIRLDDRSYTYIIDYGKIPWIKAAGKKKQQQQQQ</sequence>
<keyword evidence="2" id="KW-1185">Reference proteome</keyword>
<evidence type="ECO:0000313" key="1">
    <source>
        <dbReference type="EMBL" id="PON31468.1"/>
    </source>
</evidence>